<organism evidence="2 3">
    <name type="scientific">Bacillus suaedaesalsae</name>
    <dbReference type="NCBI Taxonomy" id="2810349"/>
    <lineage>
        <taxon>Bacteria</taxon>
        <taxon>Bacillati</taxon>
        <taxon>Bacillota</taxon>
        <taxon>Bacilli</taxon>
        <taxon>Bacillales</taxon>
        <taxon>Bacillaceae</taxon>
        <taxon>Bacillus</taxon>
    </lineage>
</organism>
<dbReference type="Proteomes" id="UP001518925">
    <property type="component" value="Unassembled WGS sequence"/>
</dbReference>
<sequence length="267" mass="29733">MHRHRMKINDLTISYIDEGSGDTVVLIHGFCGSAGYFEKIIPELSEHYRVIAPSLRGHGKSSAVCDPYTIEDMASDVYQLLKQLELEKVTMVGHSLGGYVTLAFAEQYPDMLNGYSLLHSTAFPDSEEAKEGRNKNIELICENGIEPLINALIPKLFAPKHVKTLEDEVEHVREIGMNTSVTGAKGALKAMRDRMDRNEVLKNSKVPILLIAGEDDQIIPSEKVFSQSTPFIRTKTIKDAGHMGMLEAQEEVIATIEEFLNVTFPTK</sequence>
<reference evidence="2 3" key="1">
    <citation type="submission" date="2021-02" db="EMBL/GenBank/DDBJ databases">
        <title>Bacillus sp. RD4P76, an endophyte from a halophyte.</title>
        <authorList>
            <person name="Sun J.-Q."/>
        </authorList>
    </citation>
    <scope>NUCLEOTIDE SEQUENCE [LARGE SCALE GENOMIC DNA]</scope>
    <source>
        <strain evidence="2 3">RD4P76</strain>
    </source>
</reference>
<protein>
    <submittedName>
        <fullName evidence="2">Alpha/beta hydrolase</fullName>
    </submittedName>
</protein>
<feature type="domain" description="AB hydrolase-1" evidence="1">
    <location>
        <begin position="23"/>
        <end position="120"/>
    </location>
</feature>
<evidence type="ECO:0000259" key="1">
    <source>
        <dbReference type="Pfam" id="PF00561"/>
    </source>
</evidence>
<proteinExistence type="predicted"/>
<keyword evidence="3" id="KW-1185">Reference proteome</keyword>
<evidence type="ECO:0000313" key="2">
    <source>
        <dbReference type="EMBL" id="MBM6617560.1"/>
    </source>
</evidence>
<dbReference type="PANTHER" id="PTHR43798:SF33">
    <property type="entry name" value="HYDROLASE, PUTATIVE (AFU_ORTHOLOGUE AFUA_2G14860)-RELATED"/>
    <property type="match status" value="1"/>
</dbReference>
<keyword evidence="2" id="KW-0378">Hydrolase</keyword>
<gene>
    <name evidence="2" type="ORF">JR050_07690</name>
</gene>
<dbReference type="InterPro" id="IPR050266">
    <property type="entry name" value="AB_hydrolase_sf"/>
</dbReference>
<dbReference type="PANTHER" id="PTHR43798">
    <property type="entry name" value="MONOACYLGLYCEROL LIPASE"/>
    <property type="match status" value="1"/>
</dbReference>
<accession>A0ABS2DGH2</accession>
<dbReference type="Pfam" id="PF00561">
    <property type="entry name" value="Abhydrolase_1"/>
    <property type="match status" value="1"/>
</dbReference>
<comment type="caution">
    <text evidence="2">The sequence shown here is derived from an EMBL/GenBank/DDBJ whole genome shotgun (WGS) entry which is preliminary data.</text>
</comment>
<dbReference type="PRINTS" id="PR00111">
    <property type="entry name" value="ABHYDROLASE"/>
</dbReference>
<dbReference type="GO" id="GO:0016787">
    <property type="term" value="F:hydrolase activity"/>
    <property type="evidence" value="ECO:0007669"/>
    <property type="project" value="UniProtKB-KW"/>
</dbReference>
<dbReference type="EMBL" id="JAFELM010000023">
    <property type="protein sequence ID" value="MBM6617560.1"/>
    <property type="molecule type" value="Genomic_DNA"/>
</dbReference>
<dbReference type="SUPFAM" id="SSF53474">
    <property type="entry name" value="alpha/beta-Hydrolases"/>
    <property type="match status" value="1"/>
</dbReference>
<dbReference type="InterPro" id="IPR029058">
    <property type="entry name" value="AB_hydrolase_fold"/>
</dbReference>
<dbReference type="RefSeq" id="WP_204202936.1">
    <property type="nucleotide sequence ID" value="NZ_JAFELM010000023.1"/>
</dbReference>
<dbReference type="InterPro" id="IPR000073">
    <property type="entry name" value="AB_hydrolase_1"/>
</dbReference>
<name>A0ABS2DGH2_9BACI</name>
<dbReference type="Gene3D" id="3.40.50.1820">
    <property type="entry name" value="alpha/beta hydrolase"/>
    <property type="match status" value="1"/>
</dbReference>
<evidence type="ECO:0000313" key="3">
    <source>
        <dbReference type="Proteomes" id="UP001518925"/>
    </source>
</evidence>